<organism evidence="1 2">
    <name type="scientific">Fusarium decemcellulare</name>
    <dbReference type="NCBI Taxonomy" id="57161"/>
    <lineage>
        <taxon>Eukaryota</taxon>
        <taxon>Fungi</taxon>
        <taxon>Dikarya</taxon>
        <taxon>Ascomycota</taxon>
        <taxon>Pezizomycotina</taxon>
        <taxon>Sordariomycetes</taxon>
        <taxon>Hypocreomycetidae</taxon>
        <taxon>Hypocreales</taxon>
        <taxon>Nectriaceae</taxon>
        <taxon>Fusarium</taxon>
        <taxon>Fusarium decemcellulare species complex</taxon>
    </lineage>
</organism>
<dbReference type="EMBL" id="JANRMS010002444">
    <property type="protein sequence ID" value="KAJ3522451.1"/>
    <property type="molecule type" value="Genomic_DNA"/>
</dbReference>
<accession>A0ACC1RRE2</accession>
<gene>
    <name evidence="1" type="ORF">NM208_g12854</name>
</gene>
<name>A0ACC1RRE2_9HYPO</name>
<evidence type="ECO:0000313" key="1">
    <source>
        <dbReference type="EMBL" id="KAJ3522451.1"/>
    </source>
</evidence>
<proteinExistence type="predicted"/>
<comment type="caution">
    <text evidence="1">The sequence shown here is derived from an EMBL/GenBank/DDBJ whole genome shotgun (WGS) entry which is preliminary data.</text>
</comment>
<keyword evidence="2" id="KW-1185">Reference proteome</keyword>
<sequence length="944" mass="103816">MASSTRIPHLLESYLALPPGASLVLLTSVLGASSNWLVLRHVYSYLRGTTDGEESAKDTGVVLVSFLRDGAFWREGATKMGLDLDALNRTGRFTFVDGLSGLYSDGQSTGRPSVPGARKERTLRSTNLVEVKREIEGAIADLRTSRKVLIIDQLDALLATTDESTTSLALQDMVLSLRNLVHSTLLTLSADTPLVAAQATTLEREHASLALSTAHIADAVLALRMLDTGTARDVSGVVRITGPGVEGMGGAAEFLYHVAADGGNALHSSDATQDSPVLRGLVRDLRQETVPEEGRPLIQRHEGFYPQIRRSQDSPLSHHPTPSSEDIQAAARAQHMLHLRMLDDMETGPQGDTYSTMNTDIDDMLDRHHDTEVVLPCLDRDSVARVSQMTIDIGQTSSFVELGHQAAAQYKLNYLQGVALQLVCRSLDKYTANPDATEQHLQYVGGPGGTGKSRIIDALRHIFAVRDQQHLLQITGSSGSAAAQIGGTTVHSACGLDTHRSSNEQLPRFSEAKKWAWKQKLVFVIDEISMLGGATFFKTHCHLQALRDCCDKPFGGIPIVLLMGDFYQFAPVLETSLLIDQTLNLASTTSLGQRIVAHHRGYKLWLLFTTVILLEEQVRAGNDPELVAFLNRVRAGTQTVEDYDLLNTKLVYRSQITFKDGLRAITPLNRNRWSLNMEAIVDWARFHQRHISVFVSAHTWRSTALSQDEIAQTIGQGDDSHCKIPGIFFYAQGMPLVVNQNIYTGLKVVNGAEFTAADIIPDPKYPGYHLADDVTIHFGPPLGILLQSNETKGVAIPGLPPGMILIRPISFSLSPTDRHFKFLSAKCTRKGLPAVTAFVITDYKSQSKTFSQVLLELRGNRIINSQPSRCDFTSLYVQLSRCKTLEGIKLLSPVRPQDFIGNKLDQKILDAMQRLTRLAAETRRAFEAQQSDWPICIPHSDSAQ</sequence>
<protein>
    <submittedName>
        <fullName evidence="1">Uncharacterized protein</fullName>
    </submittedName>
</protein>
<reference evidence="1" key="1">
    <citation type="submission" date="2022-08" db="EMBL/GenBank/DDBJ databases">
        <title>Genome Sequence of Fusarium decemcellulare.</title>
        <authorList>
            <person name="Buettner E."/>
        </authorList>
    </citation>
    <scope>NUCLEOTIDE SEQUENCE</scope>
    <source>
        <strain evidence="1">Babe19</strain>
    </source>
</reference>
<evidence type="ECO:0000313" key="2">
    <source>
        <dbReference type="Proteomes" id="UP001148629"/>
    </source>
</evidence>
<dbReference type="Proteomes" id="UP001148629">
    <property type="component" value="Unassembled WGS sequence"/>
</dbReference>